<comment type="caution">
    <text evidence="1">The sequence shown here is derived from an EMBL/GenBank/DDBJ whole genome shotgun (WGS) entry which is preliminary data.</text>
</comment>
<dbReference type="Proteomes" id="UP000286287">
    <property type="component" value="Unassembled WGS sequence"/>
</dbReference>
<reference evidence="1 2" key="1">
    <citation type="submission" date="2018-09" db="EMBL/GenBank/DDBJ databases">
        <authorList>
            <person name="Zhu H."/>
        </authorList>
    </citation>
    <scope>NUCLEOTIDE SEQUENCE [LARGE SCALE GENOMIC DNA]</scope>
    <source>
        <strain evidence="1 2">K2S05-167</strain>
    </source>
</reference>
<organism evidence="1 2">
    <name type="scientific">Deinococcus cavernae</name>
    <dbReference type="NCBI Taxonomy" id="2320857"/>
    <lineage>
        <taxon>Bacteria</taxon>
        <taxon>Thermotogati</taxon>
        <taxon>Deinococcota</taxon>
        <taxon>Deinococci</taxon>
        <taxon>Deinococcales</taxon>
        <taxon>Deinococcaceae</taxon>
        <taxon>Deinococcus</taxon>
    </lineage>
</organism>
<evidence type="ECO:0000313" key="1">
    <source>
        <dbReference type="EMBL" id="RJF75679.1"/>
    </source>
</evidence>
<protein>
    <recommendedName>
        <fullName evidence="3">Tetratricopeptide repeat protein</fullName>
    </recommendedName>
</protein>
<keyword evidence="2" id="KW-1185">Reference proteome</keyword>
<accession>A0A418VHR1</accession>
<sequence length="154" mass="17831">MLDPAHFYLWLHDCDLGLADFPLTTRYLSLKEAEEQKEDAQRVARGEEALHTEGPATRLRLKLLEASGQHEQARVLALQNAEMMLERYRAAKPGERNPWDMLRRAELLHYAGRAEEAQALLHRTMRGLKDKWPREYAVSLLNRIREGGVTSRRS</sequence>
<dbReference type="EMBL" id="QYUJ01000004">
    <property type="protein sequence ID" value="RJF75679.1"/>
    <property type="molecule type" value="Genomic_DNA"/>
</dbReference>
<evidence type="ECO:0008006" key="3">
    <source>
        <dbReference type="Google" id="ProtNLM"/>
    </source>
</evidence>
<dbReference type="AlphaFoldDB" id="A0A418VHR1"/>
<proteinExistence type="predicted"/>
<gene>
    <name evidence="1" type="ORF">D3875_01125</name>
</gene>
<name>A0A418VHR1_9DEIO</name>
<evidence type="ECO:0000313" key="2">
    <source>
        <dbReference type="Proteomes" id="UP000286287"/>
    </source>
</evidence>
<dbReference type="RefSeq" id="WP_119760275.1">
    <property type="nucleotide sequence ID" value="NZ_QYUJ01000004.1"/>
</dbReference>